<dbReference type="RefSeq" id="WP_147230874.1">
    <property type="nucleotide sequence ID" value="NZ_VOSB01000002.1"/>
</dbReference>
<dbReference type="STRING" id="1123037.GCA_000425305_02841"/>
<proteinExistence type="predicted"/>
<dbReference type="AlphaFoldDB" id="A0A5C7BB51"/>
<dbReference type="Proteomes" id="UP000321938">
    <property type="component" value="Unassembled WGS sequence"/>
</dbReference>
<evidence type="ECO:0000313" key="3">
    <source>
        <dbReference type="EMBL" id="TXE19924.1"/>
    </source>
</evidence>
<organism evidence="3 4">
    <name type="scientific">Psychroserpens burtonensis</name>
    <dbReference type="NCBI Taxonomy" id="49278"/>
    <lineage>
        <taxon>Bacteria</taxon>
        <taxon>Pseudomonadati</taxon>
        <taxon>Bacteroidota</taxon>
        <taxon>Flavobacteriia</taxon>
        <taxon>Flavobacteriales</taxon>
        <taxon>Flavobacteriaceae</taxon>
        <taxon>Psychroserpens</taxon>
    </lineage>
</organism>
<feature type="transmembrane region" description="Helical" evidence="1">
    <location>
        <begin position="103"/>
        <end position="125"/>
    </location>
</feature>
<keyword evidence="4" id="KW-1185">Reference proteome</keyword>
<evidence type="ECO:0000256" key="1">
    <source>
        <dbReference type="SAM" id="Phobius"/>
    </source>
</evidence>
<keyword evidence="2" id="KW-0732">Signal</keyword>
<dbReference type="EMBL" id="VOSB01000002">
    <property type="protein sequence ID" value="TXE19924.1"/>
    <property type="molecule type" value="Genomic_DNA"/>
</dbReference>
<accession>A0A5C7BB51</accession>
<comment type="caution">
    <text evidence="3">The sequence shown here is derived from an EMBL/GenBank/DDBJ whole genome shotgun (WGS) entry which is preliminary data.</text>
</comment>
<feature type="signal peptide" evidence="2">
    <location>
        <begin position="1"/>
        <end position="22"/>
    </location>
</feature>
<keyword evidence="1" id="KW-0812">Transmembrane</keyword>
<keyword evidence="1" id="KW-0472">Membrane</keyword>
<sequence>MSRIFFLHIVLLFFGISLHANTVTIDTTAPLQTMQDSVYVDTAPIDKREFDNLKDIYEGNEFIYERTVDNSGIWTRFKQWLSDFFKNLFDINSDAKAADITDIILKIFYVVIFLLVVFFIVKAIINKEGSWIFGKSSDKTIIPVTDLENNIYETDFKSLIAEAEKEDNYRLAIRYYYLWLLKSLSEAEVIDYDVEKTNSDYYLEIENKDTKEEFSYTSYLYNYIWYGEFDIDNAQFEKAKKAFTQFLRTLWK</sequence>
<keyword evidence="1" id="KW-1133">Transmembrane helix</keyword>
<reference evidence="3 4" key="1">
    <citation type="submission" date="2019-08" db="EMBL/GenBank/DDBJ databases">
        <title>Genome of Psychroserpens burtonensis ACAM 167.</title>
        <authorList>
            <person name="Bowman J.P."/>
        </authorList>
    </citation>
    <scope>NUCLEOTIDE SEQUENCE [LARGE SCALE GENOMIC DNA]</scope>
    <source>
        <strain evidence="3 4">ACAM 167</strain>
    </source>
</reference>
<protein>
    <submittedName>
        <fullName evidence="3">DUF4129 domain-containing protein</fullName>
    </submittedName>
</protein>
<gene>
    <name evidence="3" type="ORF">ES692_01300</name>
</gene>
<dbReference type="OrthoDB" id="5491447at2"/>
<evidence type="ECO:0000313" key="4">
    <source>
        <dbReference type="Proteomes" id="UP000321938"/>
    </source>
</evidence>
<name>A0A5C7BB51_9FLAO</name>
<feature type="chain" id="PRO_5023150716" evidence="2">
    <location>
        <begin position="23"/>
        <end position="252"/>
    </location>
</feature>
<evidence type="ECO:0000256" key="2">
    <source>
        <dbReference type="SAM" id="SignalP"/>
    </source>
</evidence>